<evidence type="ECO:0000256" key="1">
    <source>
        <dbReference type="SAM" id="MobiDB-lite"/>
    </source>
</evidence>
<accession>A0A8S5PQ47</accession>
<evidence type="ECO:0000313" key="2">
    <source>
        <dbReference type="EMBL" id="DAE08324.1"/>
    </source>
</evidence>
<dbReference type="EMBL" id="BK015467">
    <property type="protein sequence ID" value="DAE08324.1"/>
    <property type="molecule type" value="Genomic_DNA"/>
</dbReference>
<protein>
    <submittedName>
        <fullName evidence="2">Uncharacterized protein</fullName>
    </submittedName>
</protein>
<organism evidence="2">
    <name type="scientific">Siphoviridae sp. ctnsL8</name>
    <dbReference type="NCBI Taxonomy" id="2825666"/>
    <lineage>
        <taxon>Viruses</taxon>
        <taxon>Duplodnaviria</taxon>
        <taxon>Heunggongvirae</taxon>
        <taxon>Uroviricota</taxon>
        <taxon>Caudoviricetes</taxon>
    </lineage>
</organism>
<feature type="region of interest" description="Disordered" evidence="1">
    <location>
        <begin position="1"/>
        <end position="28"/>
    </location>
</feature>
<feature type="compositionally biased region" description="Polar residues" evidence="1">
    <location>
        <begin position="11"/>
        <end position="26"/>
    </location>
</feature>
<name>A0A8S5PQ47_9CAUD</name>
<reference evidence="2" key="1">
    <citation type="journal article" date="2021" name="Proc. Natl. Acad. Sci. U.S.A.">
        <title>A Catalog of Tens of Thousands of Viruses from Human Metagenomes Reveals Hidden Associations with Chronic Diseases.</title>
        <authorList>
            <person name="Tisza M.J."/>
            <person name="Buck C.B."/>
        </authorList>
    </citation>
    <scope>NUCLEOTIDE SEQUENCE</scope>
    <source>
        <strain evidence="2">CtnsL8</strain>
    </source>
</reference>
<proteinExistence type="predicted"/>
<sequence>MYKYKLHRTDTQGGNDNHSDPNGITTTRKENFGNKVLFLVYR</sequence>